<feature type="region of interest" description="Disordered" evidence="1">
    <location>
        <begin position="1"/>
        <end position="70"/>
    </location>
</feature>
<keyword evidence="3" id="KW-1185">Reference proteome</keyword>
<evidence type="ECO:0000313" key="2">
    <source>
        <dbReference type="EMBL" id="CAB9530934.1"/>
    </source>
</evidence>
<gene>
    <name evidence="2" type="ORF">SEMRO_3119_G344130.1</name>
</gene>
<sequence length="268" mass="30762">MPSSVASSFPLRRRRSDETNAIRKSAPPAMMRPKFAVVESSTTSTATSMSCSSLHDAASPVMAPPQEQPPRSILKIKTQEESLAAESMEAQLPARRRRGCRKRVYFTEVQFMLFPLCLGDNPSVRDGLPLALDYSALPQCHVEGLETYERRRRPSSLRSSSGNTGSKTFKPRRTLEELRLSKQARRERLDPLEYKHWELRRCAQRVRLQQSQREWTKQTRGLEPVQECLELATKAVANATWNRRRKQKEQKFLADYRSGRSLEEAVKQ</sequence>
<accession>A0A9N8F3J2</accession>
<feature type="region of interest" description="Disordered" evidence="1">
    <location>
        <begin position="148"/>
        <end position="172"/>
    </location>
</feature>
<evidence type="ECO:0000313" key="3">
    <source>
        <dbReference type="Proteomes" id="UP001153069"/>
    </source>
</evidence>
<organism evidence="2 3">
    <name type="scientific">Seminavis robusta</name>
    <dbReference type="NCBI Taxonomy" id="568900"/>
    <lineage>
        <taxon>Eukaryota</taxon>
        <taxon>Sar</taxon>
        <taxon>Stramenopiles</taxon>
        <taxon>Ochrophyta</taxon>
        <taxon>Bacillariophyta</taxon>
        <taxon>Bacillariophyceae</taxon>
        <taxon>Bacillariophycidae</taxon>
        <taxon>Naviculales</taxon>
        <taxon>Naviculaceae</taxon>
        <taxon>Seminavis</taxon>
    </lineage>
</organism>
<evidence type="ECO:0000256" key="1">
    <source>
        <dbReference type="SAM" id="MobiDB-lite"/>
    </source>
</evidence>
<comment type="caution">
    <text evidence="2">The sequence shown here is derived from an EMBL/GenBank/DDBJ whole genome shotgun (WGS) entry which is preliminary data.</text>
</comment>
<reference evidence="2" key="1">
    <citation type="submission" date="2020-06" db="EMBL/GenBank/DDBJ databases">
        <authorList>
            <consortium name="Plant Systems Biology data submission"/>
        </authorList>
    </citation>
    <scope>NUCLEOTIDE SEQUENCE</scope>
    <source>
        <strain evidence="2">D6</strain>
    </source>
</reference>
<proteinExistence type="predicted"/>
<protein>
    <submittedName>
        <fullName evidence="2">Uncharacterized protein</fullName>
    </submittedName>
</protein>
<dbReference type="AlphaFoldDB" id="A0A9N8F3J2"/>
<dbReference type="OrthoDB" id="46996at2759"/>
<dbReference type="EMBL" id="CAICTM010003117">
    <property type="protein sequence ID" value="CAB9530934.1"/>
    <property type="molecule type" value="Genomic_DNA"/>
</dbReference>
<feature type="compositionally biased region" description="Low complexity" evidence="1">
    <location>
        <begin position="40"/>
        <end position="53"/>
    </location>
</feature>
<dbReference type="Proteomes" id="UP001153069">
    <property type="component" value="Unassembled WGS sequence"/>
</dbReference>
<name>A0A9N8F3J2_9STRA</name>